<dbReference type="EMBL" id="WBZB01000077">
    <property type="protein sequence ID" value="KAB3524798.1"/>
    <property type="molecule type" value="Genomic_DNA"/>
</dbReference>
<dbReference type="InterPro" id="IPR001387">
    <property type="entry name" value="Cro/C1-type_HTH"/>
</dbReference>
<proteinExistence type="predicted"/>
<dbReference type="Gene3D" id="1.10.260.40">
    <property type="entry name" value="lambda repressor-like DNA-binding domains"/>
    <property type="match status" value="1"/>
</dbReference>
<dbReference type="SMART" id="SM00530">
    <property type="entry name" value="HTH_XRE"/>
    <property type="match status" value="1"/>
</dbReference>
<dbReference type="RefSeq" id="WP_151867314.1">
    <property type="nucleotide sequence ID" value="NZ_WBZB01000077.1"/>
</dbReference>
<dbReference type="InterPro" id="IPR010982">
    <property type="entry name" value="Lambda_DNA-bd_dom_sf"/>
</dbReference>
<comment type="caution">
    <text evidence="2">The sequence shown here is derived from an EMBL/GenBank/DDBJ whole genome shotgun (WGS) entry which is preliminary data.</text>
</comment>
<dbReference type="PROSITE" id="PS50943">
    <property type="entry name" value="HTH_CROC1"/>
    <property type="match status" value="1"/>
</dbReference>
<keyword evidence="3" id="KW-1185">Reference proteome</keyword>
<dbReference type="Proteomes" id="UP000465601">
    <property type="component" value="Unassembled WGS sequence"/>
</dbReference>
<gene>
    <name evidence="2" type="ORF">F8153_15795</name>
</gene>
<dbReference type="Pfam" id="PF13560">
    <property type="entry name" value="HTH_31"/>
    <property type="match status" value="1"/>
</dbReference>
<feature type="domain" description="HTH cro/C1-type" evidence="1">
    <location>
        <begin position="14"/>
        <end position="68"/>
    </location>
</feature>
<sequence>MTYSYDLKKFGEELRAIRKKCRLTQTNVYESTGVNTDTLRRVENGMVFPKNDTLDILSRVYKCDLNIKLQKYRMKIEFHMYYKKIDNIIMNNDISLINNLINELNNSTKNRDNSLLNVMNKSEVEQFKIFLYSTKDFFQVDIDDTIIFQNIEKLTNCLALTIDNFNLKKYKNFSYNLFEIRILVLISLFFEKIKDYESSTKILVFSLEYFIMNP</sequence>
<protein>
    <submittedName>
        <fullName evidence="2">Helix-turn-helix transcriptional regulator</fullName>
    </submittedName>
</protein>
<dbReference type="CDD" id="cd00093">
    <property type="entry name" value="HTH_XRE"/>
    <property type="match status" value="1"/>
</dbReference>
<evidence type="ECO:0000259" key="1">
    <source>
        <dbReference type="PROSITE" id="PS50943"/>
    </source>
</evidence>
<evidence type="ECO:0000313" key="2">
    <source>
        <dbReference type="EMBL" id="KAB3524798.1"/>
    </source>
</evidence>
<organism evidence="2 3">
    <name type="scientific">Alkaliphilus serpentinus</name>
    <dbReference type="NCBI Taxonomy" id="1482731"/>
    <lineage>
        <taxon>Bacteria</taxon>
        <taxon>Bacillati</taxon>
        <taxon>Bacillota</taxon>
        <taxon>Clostridia</taxon>
        <taxon>Peptostreptococcales</taxon>
        <taxon>Natronincolaceae</taxon>
        <taxon>Alkaliphilus</taxon>
    </lineage>
</organism>
<dbReference type="SUPFAM" id="SSF47413">
    <property type="entry name" value="lambda repressor-like DNA-binding domains"/>
    <property type="match status" value="1"/>
</dbReference>
<evidence type="ECO:0000313" key="3">
    <source>
        <dbReference type="Proteomes" id="UP000465601"/>
    </source>
</evidence>
<dbReference type="GO" id="GO:0003677">
    <property type="term" value="F:DNA binding"/>
    <property type="evidence" value="ECO:0007669"/>
    <property type="project" value="InterPro"/>
</dbReference>
<dbReference type="AlphaFoldDB" id="A0A833M8A2"/>
<reference evidence="2 3" key="1">
    <citation type="submission" date="2019-10" db="EMBL/GenBank/DDBJ databases">
        <title>Alkaliphilus serpentinus sp. nov. and Alkaliphilus pronyensis sp. nov., two novel anaerobic alkaliphilic species isolated from the serpentinized-hosted hydrothermal field of the Prony Bay (New Caledonia).</title>
        <authorList>
            <person name="Postec A."/>
        </authorList>
    </citation>
    <scope>NUCLEOTIDE SEQUENCE [LARGE SCALE GENOMIC DNA]</scope>
    <source>
        <strain evidence="2 3">LacT</strain>
    </source>
</reference>
<accession>A0A833M8A2</accession>
<name>A0A833M8A2_9FIRM</name>
<dbReference type="OrthoDB" id="1705762at2"/>